<sequence>MNLEIALNPIPKTSELFVLCREKQKFDLAGEEDIHINSIKKYAEGFHSPADNWYFRCIFCCFWLVWVHVW</sequence>
<reference evidence="1" key="2">
    <citation type="submission" date="2019-01" db="UniProtKB">
        <authorList>
            <consortium name="EnsemblPlants"/>
        </authorList>
    </citation>
    <scope>IDENTIFICATION</scope>
    <source>
        <strain evidence="1">cv. Heinz 1706</strain>
    </source>
</reference>
<keyword evidence="2" id="KW-1185">Reference proteome</keyword>
<protein>
    <submittedName>
        <fullName evidence="1">Uncharacterized protein</fullName>
    </submittedName>
</protein>
<accession>A0A3Q7HRN7</accession>
<evidence type="ECO:0000313" key="2">
    <source>
        <dbReference type="Proteomes" id="UP000004994"/>
    </source>
</evidence>
<reference evidence="1" key="1">
    <citation type="journal article" date="2012" name="Nature">
        <title>The tomato genome sequence provides insights into fleshy fruit evolution.</title>
        <authorList>
            <consortium name="Tomato Genome Consortium"/>
        </authorList>
    </citation>
    <scope>NUCLEOTIDE SEQUENCE [LARGE SCALE GENOMIC DNA]</scope>
    <source>
        <strain evidence="1">cv. Heinz 1706</strain>
    </source>
</reference>
<organism evidence="1">
    <name type="scientific">Solanum lycopersicum</name>
    <name type="common">Tomato</name>
    <name type="synonym">Lycopersicon esculentum</name>
    <dbReference type="NCBI Taxonomy" id="4081"/>
    <lineage>
        <taxon>Eukaryota</taxon>
        <taxon>Viridiplantae</taxon>
        <taxon>Streptophyta</taxon>
        <taxon>Embryophyta</taxon>
        <taxon>Tracheophyta</taxon>
        <taxon>Spermatophyta</taxon>
        <taxon>Magnoliopsida</taxon>
        <taxon>eudicotyledons</taxon>
        <taxon>Gunneridae</taxon>
        <taxon>Pentapetalae</taxon>
        <taxon>asterids</taxon>
        <taxon>lamiids</taxon>
        <taxon>Solanales</taxon>
        <taxon>Solanaceae</taxon>
        <taxon>Solanoideae</taxon>
        <taxon>Solaneae</taxon>
        <taxon>Solanum</taxon>
        <taxon>Solanum subgen. Lycopersicon</taxon>
    </lineage>
</organism>
<evidence type="ECO:0000313" key="1">
    <source>
        <dbReference type="EnsemblPlants" id="Solyc08g077540.2.1"/>
    </source>
</evidence>
<dbReference type="EnsemblPlants" id="Solyc08g077540.2.1">
    <property type="protein sequence ID" value="Solyc08g077540.2.1"/>
    <property type="gene ID" value="Solyc08g077540.2"/>
</dbReference>
<dbReference type="PaxDb" id="4081-Solyc08g077540.1.1"/>
<name>A0A3Q7HRN7_SOLLC</name>
<dbReference type="Proteomes" id="UP000004994">
    <property type="component" value="Chromosome 8"/>
</dbReference>
<dbReference type="InParanoid" id="A0A3Q7HRN7"/>
<dbReference type="Gramene" id="Solyc08g077540.2.1">
    <property type="protein sequence ID" value="Solyc08g077540.2.1"/>
    <property type="gene ID" value="Solyc08g077540.2"/>
</dbReference>
<proteinExistence type="predicted"/>
<dbReference type="AlphaFoldDB" id="A0A3Q7HRN7"/>